<dbReference type="EMBL" id="FJOG01000015">
    <property type="protein sequence ID" value="CZR60026.1"/>
    <property type="molecule type" value="Genomic_DNA"/>
</dbReference>
<accession>A0A1L7X4S6</accession>
<dbReference type="PANTHER" id="PTHR38886">
    <property type="entry name" value="SESA DOMAIN-CONTAINING PROTEIN"/>
    <property type="match status" value="1"/>
</dbReference>
<dbReference type="STRING" id="576137.A0A1L7X4S6"/>
<evidence type="ECO:0000313" key="2">
    <source>
        <dbReference type="Proteomes" id="UP000184330"/>
    </source>
</evidence>
<keyword evidence="2" id="KW-1185">Reference proteome</keyword>
<reference evidence="1 2" key="1">
    <citation type="submission" date="2016-03" db="EMBL/GenBank/DDBJ databases">
        <authorList>
            <person name="Ploux O."/>
        </authorList>
    </citation>
    <scope>NUCLEOTIDE SEQUENCE [LARGE SCALE GENOMIC DNA]</scope>
    <source>
        <strain evidence="1 2">UAMH 11012</strain>
    </source>
</reference>
<evidence type="ECO:0000313" key="1">
    <source>
        <dbReference type="EMBL" id="CZR60026.1"/>
    </source>
</evidence>
<proteinExistence type="predicted"/>
<name>A0A1L7X4S6_9HELO</name>
<organism evidence="1 2">
    <name type="scientific">Phialocephala subalpina</name>
    <dbReference type="NCBI Taxonomy" id="576137"/>
    <lineage>
        <taxon>Eukaryota</taxon>
        <taxon>Fungi</taxon>
        <taxon>Dikarya</taxon>
        <taxon>Ascomycota</taxon>
        <taxon>Pezizomycotina</taxon>
        <taxon>Leotiomycetes</taxon>
        <taxon>Helotiales</taxon>
        <taxon>Mollisiaceae</taxon>
        <taxon>Phialocephala</taxon>
        <taxon>Phialocephala fortinii species complex</taxon>
    </lineage>
</organism>
<dbReference type="PANTHER" id="PTHR38886:SF1">
    <property type="entry name" value="NACHT-NTPASE AND P-LOOP NTPASES N-TERMINAL DOMAIN-CONTAINING PROTEIN"/>
    <property type="match status" value="1"/>
</dbReference>
<dbReference type="AlphaFoldDB" id="A0A1L7X4S6"/>
<sequence length="245" mass="26883">MSFGWSAGDIVSAISLITKVSKGLKDSGGAASSYQQCVDFLESIETTLEGVRHIVDANALFADEVEKLKTDVERTMGVMNDLAVLQSLNSILKLSRENEFSFGELKVLSIGINQALPLVRQSITALDELINQGFDQLNEDQNRLESTLKAEIQDLKSSITKLNALEELTNREGDRQEKTRSLWQRDLKIAVQPVQIATETHLELQMQNLRLEIRGVVGEMLRNEQASSQGPGGIATTSAINLLGG</sequence>
<dbReference type="Proteomes" id="UP000184330">
    <property type="component" value="Unassembled WGS sequence"/>
</dbReference>
<dbReference type="OrthoDB" id="3565219at2759"/>
<protein>
    <recommendedName>
        <fullName evidence="3">Fungal N-terminal domain-containing protein</fullName>
    </recommendedName>
</protein>
<gene>
    <name evidence="1" type="ORF">PAC_09921</name>
</gene>
<evidence type="ECO:0008006" key="3">
    <source>
        <dbReference type="Google" id="ProtNLM"/>
    </source>
</evidence>